<dbReference type="Proteomes" id="UP000054144">
    <property type="component" value="Unassembled WGS sequence"/>
</dbReference>
<name>A0A0D7A8J5_9AGAR</name>
<reference evidence="1 2" key="1">
    <citation type="journal article" date="2015" name="Fungal Genet. Biol.">
        <title>Evolution of novel wood decay mechanisms in Agaricales revealed by the genome sequences of Fistulina hepatica and Cylindrobasidium torrendii.</title>
        <authorList>
            <person name="Floudas D."/>
            <person name="Held B.W."/>
            <person name="Riley R."/>
            <person name="Nagy L.G."/>
            <person name="Koehler G."/>
            <person name="Ransdell A.S."/>
            <person name="Younus H."/>
            <person name="Chow J."/>
            <person name="Chiniquy J."/>
            <person name="Lipzen A."/>
            <person name="Tritt A."/>
            <person name="Sun H."/>
            <person name="Haridas S."/>
            <person name="LaButti K."/>
            <person name="Ohm R.A."/>
            <person name="Kues U."/>
            <person name="Blanchette R.A."/>
            <person name="Grigoriev I.V."/>
            <person name="Minto R.E."/>
            <person name="Hibbett D.S."/>
        </authorList>
    </citation>
    <scope>NUCLEOTIDE SEQUENCE [LARGE SCALE GENOMIC DNA]</scope>
    <source>
        <strain evidence="1 2">ATCC 64428</strain>
    </source>
</reference>
<evidence type="ECO:0000313" key="2">
    <source>
        <dbReference type="Proteomes" id="UP000054144"/>
    </source>
</evidence>
<dbReference type="OrthoDB" id="3056478at2759"/>
<dbReference type="AlphaFoldDB" id="A0A0D7A8J5"/>
<protein>
    <recommendedName>
        <fullName evidence="3">Reverse transcriptase zinc-binding domain-containing protein</fullName>
    </recommendedName>
</protein>
<organism evidence="1 2">
    <name type="scientific">Fistulina hepatica ATCC 64428</name>
    <dbReference type="NCBI Taxonomy" id="1128425"/>
    <lineage>
        <taxon>Eukaryota</taxon>
        <taxon>Fungi</taxon>
        <taxon>Dikarya</taxon>
        <taxon>Basidiomycota</taxon>
        <taxon>Agaricomycotina</taxon>
        <taxon>Agaricomycetes</taxon>
        <taxon>Agaricomycetidae</taxon>
        <taxon>Agaricales</taxon>
        <taxon>Fistulinaceae</taxon>
        <taxon>Fistulina</taxon>
    </lineage>
</organism>
<gene>
    <name evidence="1" type="ORF">FISHEDRAFT_45603</name>
</gene>
<evidence type="ECO:0000313" key="1">
    <source>
        <dbReference type="EMBL" id="KIY47302.1"/>
    </source>
</evidence>
<accession>A0A0D7A8J5</accession>
<sequence>MDQHFVIQVLTVDLEKWEDQGWLDVRNGDLFSATAGNMRERRAPTWFQYLNASDIAMIEAHTLAKEGAVKPIADQLIILGTHPFAPPGAKLQQLTLKRVYRELSKKRKVIDRPKTNTHLQLCRDALDRNHGQSPSNEAIWKALSDKDFTNKQSIFLWKSIHDAYKTGNYWDHIPNFEGRGLCPKCSVAEGLEHILLKCEIPGQSLIWSLAKALLELKNIRWPELSLGLIMSIGLVEVRGGLNKAKIGDQRLLKIVIAESLYLIWTIRCERRIEFLDDEAKWKSNNHIRNMWIHAINTCLSIDRMMTNRYKFGKLALKKELVLQTWSGVLLNEDSLPDDWISEPRVLVGRAERRRPRGRNR</sequence>
<dbReference type="EMBL" id="KN881952">
    <property type="protein sequence ID" value="KIY47302.1"/>
    <property type="molecule type" value="Genomic_DNA"/>
</dbReference>
<evidence type="ECO:0008006" key="3">
    <source>
        <dbReference type="Google" id="ProtNLM"/>
    </source>
</evidence>
<keyword evidence="2" id="KW-1185">Reference proteome</keyword>
<proteinExistence type="predicted"/>